<dbReference type="Pfam" id="PF04185">
    <property type="entry name" value="Phosphoesterase"/>
    <property type="match status" value="1"/>
</dbReference>
<dbReference type="PANTHER" id="PTHR31956">
    <property type="entry name" value="NON-SPECIFIC PHOSPHOLIPASE C4-RELATED"/>
    <property type="match status" value="1"/>
</dbReference>
<dbReference type="EMBL" id="FODD01000023">
    <property type="protein sequence ID" value="SEO32399.1"/>
    <property type="molecule type" value="Genomic_DNA"/>
</dbReference>
<dbReference type="NCBIfam" id="TIGR03396">
    <property type="entry name" value="PC_PLC"/>
    <property type="match status" value="1"/>
</dbReference>
<feature type="chain" id="PRO_5039464940" description="phospholipase C" evidence="8">
    <location>
        <begin position="20"/>
        <end position="648"/>
    </location>
</feature>
<evidence type="ECO:0000256" key="6">
    <source>
        <dbReference type="ARBA" id="ARBA00023026"/>
    </source>
</evidence>
<dbReference type="InterPro" id="IPR007312">
    <property type="entry name" value="Phosphoesterase"/>
</dbReference>
<reference evidence="10 11" key="1">
    <citation type="submission" date="2016-10" db="EMBL/GenBank/DDBJ databases">
        <authorList>
            <person name="de Groot N.N."/>
        </authorList>
    </citation>
    <scope>NUCLEOTIDE SEQUENCE [LARGE SCALE GENOMIC DNA]</scope>
    <source>
        <strain evidence="10 11">CGMCC 4.2026</strain>
    </source>
</reference>
<feature type="domain" description="Bacterial phospholipase C C-terminal" evidence="9">
    <location>
        <begin position="563"/>
        <end position="645"/>
    </location>
</feature>
<dbReference type="InterPro" id="IPR019546">
    <property type="entry name" value="TAT_signal_bac_arc"/>
</dbReference>
<sequence>MTPLSRRGFLGAAAGTSVAAAVGALPFDIQQAMAAASPAGTLDDVEHVVIFMQENRSFDHYFGTLKGVRGYGDRSKLRFPSNSDVLHQTTLGPTGGNLVLPWHLDTATTDAQRVRDLDHGWSGTHSAWNGGQYNNWVPAKSSYAMGYYQRADIPFQFALAEAFTVCDQYFCSVQGPTNPNRLYQWTGTIDPAGKGGGPVTDNSEKGYSWTTYAERLEAAGISWRVYQQQDNYDDNPLAWFRNFQKASTTSSLYVNGMQRRSADAFNADVAAGTLPAVSWVVAPASQSEHPDYPPAYGADYTARYVLNSLAANPAVWAKTVVFLNFDENDGFFDHVAPPVPPAGTADEFVSGAPIGLGPRVPMIVISPWSRGGYVNSQVADHTSPLRFLENWTGVKETNISAWRRTVCGDLMSAFDFTTKNTTFPSLPDTAALVAACDAENSLPDAAPPATPVAPVQEPGSRPARKLGYFFDTTSWTDTSTGRIWFKTVGTGALGGGFAAYTVNYRTYDNWRYTLAAGGSVSDYFSAQTYGGGLYDFDLHGPDGYLRGFKGDVRTWTSTTKAHPEAALSIAPAAPLSLVLTLTNSGSVAAVFTVGANAYTGTGGSTVTVAAGGTRTVTLAPAADGQYDYTVTADVGDGFERRFAGRTYA</sequence>
<comment type="similarity">
    <text evidence="2">Belongs to the bacterial phospholipase C family.</text>
</comment>
<evidence type="ECO:0000256" key="8">
    <source>
        <dbReference type="SAM" id="SignalP"/>
    </source>
</evidence>
<dbReference type="InterPro" id="IPR017850">
    <property type="entry name" value="Alkaline_phosphatase_core_sf"/>
</dbReference>
<comment type="catalytic activity">
    <reaction evidence="7">
        <text>a 1,2-diacyl-sn-glycero-3-phosphocholine + H2O = phosphocholine + a 1,2-diacyl-sn-glycerol + H(+)</text>
        <dbReference type="Rhea" id="RHEA:10604"/>
        <dbReference type="ChEBI" id="CHEBI:15377"/>
        <dbReference type="ChEBI" id="CHEBI:15378"/>
        <dbReference type="ChEBI" id="CHEBI:17815"/>
        <dbReference type="ChEBI" id="CHEBI:57643"/>
        <dbReference type="ChEBI" id="CHEBI:295975"/>
        <dbReference type="EC" id="3.1.4.3"/>
    </reaction>
    <physiologicalReaction direction="left-to-right" evidence="7">
        <dbReference type="Rhea" id="RHEA:10605"/>
    </physiologicalReaction>
</comment>
<keyword evidence="4" id="KW-0964">Secreted</keyword>
<dbReference type="GO" id="GO:0034480">
    <property type="term" value="F:phosphatidylcholine phospholipase C activity"/>
    <property type="evidence" value="ECO:0007669"/>
    <property type="project" value="UniProtKB-EC"/>
</dbReference>
<dbReference type="CDD" id="cd16014">
    <property type="entry name" value="PLC"/>
    <property type="match status" value="1"/>
</dbReference>
<keyword evidence="4" id="KW-0134">Cell wall</keyword>
<dbReference type="EC" id="3.1.4.3" evidence="3"/>
<evidence type="ECO:0000256" key="4">
    <source>
        <dbReference type="ARBA" id="ARBA00022512"/>
    </source>
</evidence>
<gene>
    <name evidence="10" type="ORF">SAMN05216267_102361</name>
</gene>
<feature type="signal peptide" evidence="8">
    <location>
        <begin position="1"/>
        <end position="19"/>
    </location>
</feature>
<proteinExistence type="inferred from homology"/>
<dbReference type="InterPro" id="IPR006311">
    <property type="entry name" value="TAT_signal"/>
</dbReference>
<evidence type="ECO:0000259" key="9">
    <source>
        <dbReference type="Pfam" id="PF05506"/>
    </source>
</evidence>
<dbReference type="PROSITE" id="PS51318">
    <property type="entry name" value="TAT"/>
    <property type="match status" value="1"/>
</dbReference>
<dbReference type="InterPro" id="IPR017767">
    <property type="entry name" value="PC-PLC"/>
</dbReference>
<keyword evidence="11" id="KW-1185">Reference proteome</keyword>
<name>A0A1H8NS57_9ACTN</name>
<dbReference type="Gene3D" id="3.40.720.10">
    <property type="entry name" value="Alkaline Phosphatase, subunit A"/>
    <property type="match status" value="2"/>
</dbReference>
<evidence type="ECO:0000256" key="3">
    <source>
        <dbReference type="ARBA" id="ARBA00012018"/>
    </source>
</evidence>
<evidence type="ECO:0000256" key="7">
    <source>
        <dbReference type="ARBA" id="ARBA00048421"/>
    </source>
</evidence>
<dbReference type="Pfam" id="PF05506">
    <property type="entry name" value="PLipase_C_C"/>
    <property type="match status" value="2"/>
</dbReference>
<dbReference type="PANTHER" id="PTHR31956:SF1">
    <property type="entry name" value="NON-SPECIFIC PHOSPHOLIPASE C1"/>
    <property type="match status" value="1"/>
</dbReference>
<protein>
    <recommendedName>
        <fullName evidence="3">phospholipase C</fullName>
        <ecNumber evidence="3">3.1.4.3</ecNumber>
    </recommendedName>
</protein>
<dbReference type="Proteomes" id="UP000181951">
    <property type="component" value="Unassembled WGS sequence"/>
</dbReference>
<keyword evidence="5" id="KW-0378">Hydrolase</keyword>
<dbReference type="NCBIfam" id="TIGR01409">
    <property type="entry name" value="TAT_signal_seq"/>
    <property type="match status" value="1"/>
</dbReference>
<comment type="subcellular location">
    <subcellularLocation>
        <location evidence="1">Secreted</location>
        <location evidence="1">Cell wall</location>
    </subcellularLocation>
</comment>
<dbReference type="OrthoDB" id="4181857at2"/>
<accession>A0A1H8NS57</accession>
<organism evidence="10 11">
    <name type="scientific">Actinacidiphila rubida</name>
    <dbReference type="NCBI Taxonomy" id="310780"/>
    <lineage>
        <taxon>Bacteria</taxon>
        <taxon>Bacillati</taxon>
        <taxon>Actinomycetota</taxon>
        <taxon>Actinomycetes</taxon>
        <taxon>Kitasatosporales</taxon>
        <taxon>Streptomycetaceae</taxon>
        <taxon>Actinacidiphila</taxon>
    </lineage>
</organism>
<evidence type="ECO:0000256" key="5">
    <source>
        <dbReference type="ARBA" id="ARBA00022801"/>
    </source>
</evidence>
<dbReference type="InterPro" id="IPR008475">
    <property type="entry name" value="PLipase_C_C"/>
</dbReference>
<evidence type="ECO:0000313" key="11">
    <source>
        <dbReference type="Proteomes" id="UP000181951"/>
    </source>
</evidence>
<keyword evidence="6" id="KW-0843">Virulence</keyword>
<dbReference type="STRING" id="310780.SAMN05216267_102361"/>
<dbReference type="AlphaFoldDB" id="A0A1H8NS57"/>
<evidence type="ECO:0000256" key="1">
    <source>
        <dbReference type="ARBA" id="ARBA00004191"/>
    </source>
</evidence>
<dbReference type="GO" id="GO:0016042">
    <property type="term" value="P:lipid catabolic process"/>
    <property type="evidence" value="ECO:0007669"/>
    <property type="project" value="InterPro"/>
</dbReference>
<evidence type="ECO:0000313" key="10">
    <source>
        <dbReference type="EMBL" id="SEO32399.1"/>
    </source>
</evidence>
<dbReference type="RefSeq" id="WP_075017438.1">
    <property type="nucleotide sequence ID" value="NZ_FODD01000023.1"/>
</dbReference>
<evidence type="ECO:0000256" key="2">
    <source>
        <dbReference type="ARBA" id="ARBA00009717"/>
    </source>
</evidence>
<feature type="domain" description="Bacterial phospholipase C C-terminal" evidence="9">
    <location>
        <begin position="462"/>
        <end position="551"/>
    </location>
</feature>
<keyword evidence="8" id="KW-0732">Signal</keyword>